<dbReference type="CDD" id="cd02008">
    <property type="entry name" value="TPP_IOR_alpha"/>
    <property type="match status" value="1"/>
</dbReference>
<dbReference type="Pfam" id="PF02775">
    <property type="entry name" value="TPP_enzyme_C"/>
    <property type="match status" value="1"/>
</dbReference>
<dbReference type="InterPro" id="IPR045025">
    <property type="entry name" value="HACL1-like"/>
</dbReference>
<feature type="domain" description="Thiamine pyrophosphate enzyme TPP-binding" evidence="2">
    <location>
        <begin position="432"/>
        <end position="571"/>
    </location>
</feature>
<dbReference type="PIRSF" id="PIRSF006439">
    <property type="entry name" value="Indolepyruvate_ferr_oxidored"/>
    <property type="match status" value="1"/>
</dbReference>
<reference evidence="3 4" key="1">
    <citation type="journal article" date="2019" name="Nat. Microbiol.">
        <title>Mediterranean grassland soil C-N compound turnover is dependent on rainfall and depth, and is mediated by genomically divergent microorganisms.</title>
        <authorList>
            <person name="Diamond S."/>
            <person name="Andeer P.F."/>
            <person name="Li Z."/>
            <person name="Crits-Christoph A."/>
            <person name="Burstein D."/>
            <person name="Anantharaman K."/>
            <person name="Lane K.R."/>
            <person name="Thomas B.C."/>
            <person name="Pan C."/>
            <person name="Northen T.R."/>
            <person name="Banfield J.F."/>
        </authorList>
    </citation>
    <scope>NUCLEOTIDE SEQUENCE [LARGE SCALE GENOMIC DNA]</scope>
    <source>
        <strain evidence="3">WS_2</strain>
    </source>
</reference>
<accession>A0A538T382</accession>
<evidence type="ECO:0000313" key="3">
    <source>
        <dbReference type="EMBL" id="TMQ58092.1"/>
    </source>
</evidence>
<dbReference type="GO" id="GO:0030976">
    <property type="term" value="F:thiamine pyrophosphate binding"/>
    <property type="evidence" value="ECO:0007669"/>
    <property type="project" value="InterPro"/>
</dbReference>
<comment type="caution">
    <text evidence="3">The sequence shown here is derived from an EMBL/GenBank/DDBJ whole genome shotgun (WGS) entry which is preliminary data.</text>
</comment>
<gene>
    <name evidence="3" type="ORF">E6K72_03010</name>
</gene>
<dbReference type="InterPro" id="IPR029061">
    <property type="entry name" value="THDP-binding"/>
</dbReference>
<evidence type="ECO:0000313" key="4">
    <source>
        <dbReference type="Proteomes" id="UP000317716"/>
    </source>
</evidence>
<dbReference type="InterPro" id="IPR011766">
    <property type="entry name" value="TPP_enzyme_TPP-bd"/>
</dbReference>
<dbReference type="AlphaFoldDB" id="A0A538T382"/>
<dbReference type="GO" id="GO:0046872">
    <property type="term" value="F:metal ion binding"/>
    <property type="evidence" value="ECO:0007669"/>
    <property type="project" value="UniProtKB-KW"/>
</dbReference>
<evidence type="ECO:0000259" key="2">
    <source>
        <dbReference type="Pfam" id="PF02775"/>
    </source>
</evidence>
<keyword evidence="3" id="KW-0670">Pyruvate</keyword>
<dbReference type="Proteomes" id="UP000317716">
    <property type="component" value="Unassembled WGS sequence"/>
</dbReference>
<evidence type="ECO:0000256" key="1">
    <source>
        <dbReference type="ARBA" id="ARBA00022723"/>
    </source>
</evidence>
<dbReference type="PANTHER" id="PTHR43710">
    <property type="entry name" value="2-HYDROXYACYL-COA LYASE"/>
    <property type="match status" value="1"/>
</dbReference>
<keyword evidence="1" id="KW-0479">Metal-binding</keyword>
<name>A0A538T382_UNCEI</name>
<dbReference type="Gene3D" id="3.40.50.970">
    <property type="match status" value="2"/>
</dbReference>
<dbReference type="EMBL" id="VBOS01000091">
    <property type="protein sequence ID" value="TMQ58092.1"/>
    <property type="molecule type" value="Genomic_DNA"/>
</dbReference>
<sequence>MERSFAAEVKQLALGEGQTLRGEGILAITKALLQSGVSYVGGYPGAPVSHLLDVLADANEPLLEPMGVYLDASANEAAAAALLGASINYPMRGAVTWKSIVGTNVAADALSNLASAGVIGGALIVVGEDYGAGASLIQERTHAFALKSSLCLIDPKPSLQNLARMVEEGFGMSEASSLPAVISLRIRAAHLRGAMVCRDNVRPRISMLDRLTRPSFDYGRLSHPPSTYLQEAQKFERRLPNARRFVVERGLNEVHPGDDTRLGVILQGGLTPTVLRALELLGQADVYGRSRLPLLVLNVIHPLVPDQLLGFLEGKERVLVVEEGMPNFIEQELKALAYDHGLGVKIHGKNMVAAAGEYVPEIVLAALARFLGGDAERRRAALAGHVGRGRDLLRAALPKRPPAFCTGCPERPVFSALKIAQRELGETHVAADIGCHAFATLPPFNMGNTILGYGMGLASAGAVAPVFGKRVVSILGDGGFWHSGLTAGVANAVFNKQDSVLVILENFYTSATGQQANPSSGKNPRGDTVKMSIAETIKSLGVSWVKVVNPYKVGETLKTVKEAMTTAAGGLKVIIARAECQLERQRRVKPRIAARLKAGARVEAPRFGVDPDVCTGDKSCMRLNGCPSLTLTDNPDPLRDDPVAHVDQTCVGCGLCGEVAHAAVLCPSFYEVRVIHHPRAWERALAGLRRRVIGWLQVA</sequence>
<proteinExistence type="predicted"/>
<protein>
    <submittedName>
        <fullName evidence="3">Indolepyruvate ferredoxin oxidoreductase subunit alpha</fullName>
    </submittedName>
</protein>
<organism evidence="3 4">
    <name type="scientific">Eiseniibacteriota bacterium</name>
    <dbReference type="NCBI Taxonomy" id="2212470"/>
    <lineage>
        <taxon>Bacteria</taxon>
        <taxon>Candidatus Eiseniibacteriota</taxon>
    </lineage>
</organism>
<dbReference type="InterPro" id="IPR017721">
    <property type="entry name" value="IorA"/>
</dbReference>
<dbReference type="PANTHER" id="PTHR43710:SF5">
    <property type="entry name" value="INDOLEPYRUVATE FERREDOXIN OXIDOREDUCTASE ALPHA SUBUNIT"/>
    <property type="match status" value="1"/>
</dbReference>
<dbReference type="SUPFAM" id="SSF52518">
    <property type="entry name" value="Thiamin diphosphate-binding fold (THDP-binding)"/>
    <property type="match status" value="2"/>
</dbReference>
<dbReference type="GO" id="GO:0043805">
    <property type="term" value="F:indolepyruvate ferredoxin oxidoreductase activity"/>
    <property type="evidence" value="ECO:0007669"/>
    <property type="project" value="InterPro"/>
</dbReference>